<dbReference type="OrthoDB" id="9843084at2"/>
<comment type="caution">
    <text evidence="3">The sequence shown here is derived from an EMBL/GenBank/DDBJ whole genome shotgun (WGS) entry which is preliminary data.</text>
</comment>
<evidence type="ECO:0000256" key="2">
    <source>
        <dbReference type="SAM" id="Phobius"/>
    </source>
</evidence>
<dbReference type="HOGENOM" id="CLU_1088884_0_0_6"/>
<proteinExistence type="predicted"/>
<evidence type="ECO:0000256" key="1">
    <source>
        <dbReference type="SAM" id="Coils"/>
    </source>
</evidence>
<keyword evidence="4" id="KW-1185">Reference proteome</keyword>
<accession>A4BES6</accession>
<evidence type="ECO:0000313" key="3">
    <source>
        <dbReference type="EMBL" id="EAR09261.1"/>
    </source>
</evidence>
<feature type="transmembrane region" description="Helical" evidence="2">
    <location>
        <begin position="6"/>
        <end position="25"/>
    </location>
</feature>
<dbReference type="EMBL" id="AAOE01000011">
    <property type="protein sequence ID" value="EAR09261.1"/>
    <property type="molecule type" value="Genomic_DNA"/>
</dbReference>
<feature type="coiled-coil region" evidence="1">
    <location>
        <begin position="105"/>
        <end position="156"/>
    </location>
</feature>
<keyword evidence="2" id="KW-0472">Membrane</keyword>
<reference evidence="3 4" key="1">
    <citation type="submission" date="2006-02" db="EMBL/GenBank/DDBJ databases">
        <authorList>
            <person name="Pinhassi J."/>
            <person name="Pedros-Alio C."/>
            <person name="Ferriera S."/>
            <person name="Johnson J."/>
            <person name="Kravitz S."/>
            <person name="Halpern A."/>
            <person name="Remington K."/>
            <person name="Beeson K."/>
            <person name="Tran B."/>
            <person name="Rogers Y.-H."/>
            <person name="Friedman R."/>
            <person name="Venter J.C."/>
        </authorList>
    </citation>
    <scope>NUCLEOTIDE SEQUENCE [LARGE SCALE GENOMIC DNA]</scope>
    <source>
        <strain evidence="3 4">MED297</strain>
    </source>
</reference>
<keyword evidence="2" id="KW-1133">Transmembrane helix</keyword>
<sequence>MKLALFSVVLLLFFATGVVTLLGIIKRLDIERKYLNALFSAFLLELTAAVLILFSSTDFFAESGLTPQESAQIAVIQEWFADASPDAIRQQLTEWQSQNQEAPASVELTQALDEATQQVSSLERTLEQKQQQIKWLEAELDTRREAVLRLSRLERQFLVRVADLNSKISEWGSSINFRWQPEDKRDVALMLQEAFKEIGFMPELEIPNDDPLLAHDILVRYQRSKDFKEVGFLTHQTVAFIVQDYLTSANAGVN</sequence>
<dbReference type="RefSeq" id="WP_008044135.1">
    <property type="nucleotide sequence ID" value="NZ_CH724151.1"/>
</dbReference>
<keyword evidence="2" id="KW-0812">Transmembrane</keyword>
<keyword evidence="1" id="KW-0175">Coiled coil</keyword>
<feature type="transmembrane region" description="Helical" evidence="2">
    <location>
        <begin position="37"/>
        <end position="55"/>
    </location>
</feature>
<name>A4BES6_9GAMM</name>
<dbReference type="AlphaFoldDB" id="A4BES6"/>
<organism evidence="3 4">
    <name type="scientific">Reinekea blandensis MED297</name>
    <dbReference type="NCBI Taxonomy" id="314283"/>
    <lineage>
        <taxon>Bacteria</taxon>
        <taxon>Pseudomonadati</taxon>
        <taxon>Pseudomonadota</taxon>
        <taxon>Gammaproteobacteria</taxon>
        <taxon>Oceanospirillales</taxon>
        <taxon>Saccharospirillaceae</taxon>
        <taxon>Reinekea</taxon>
    </lineage>
</organism>
<evidence type="ECO:0000313" key="4">
    <source>
        <dbReference type="Proteomes" id="UP000005953"/>
    </source>
</evidence>
<gene>
    <name evidence="3" type="ORF">MED297_18273</name>
</gene>
<dbReference type="Proteomes" id="UP000005953">
    <property type="component" value="Unassembled WGS sequence"/>
</dbReference>
<protein>
    <submittedName>
        <fullName evidence="3">Uncharacterized protein</fullName>
    </submittedName>
</protein>